<evidence type="ECO:0000313" key="3">
    <source>
        <dbReference type="EMBL" id="SUZ60509.1"/>
    </source>
</evidence>
<dbReference type="InterPro" id="IPR025641">
    <property type="entry name" value="DUF4340"/>
</dbReference>
<feature type="domain" description="DUF4340" evidence="2">
    <location>
        <begin position="70"/>
        <end position="193"/>
    </location>
</feature>
<proteinExistence type="predicted"/>
<protein>
    <recommendedName>
        <fullName evidence="2">DUF4340 domain-containing protein</fullName>
    </recommendedName>
</protein>
<feature type="region of interest" description="Disordered" evidence="1">
    <location>
        <begin position="427"/>
        <end position="448"/>
    </location>
</feature>
<evidence type="ECO:0000256" key="1">
    <source>
        <dbReference type="SAM" id="MobiDB-lite"/>
    </source>
</evidence>
<sequence>MRTKNTLIMAFAAVLLAVAVYFLEIRGVEERAEVERVANRLLRFESESVTGLNIKTADASISLQRIDSTWRITAPLDLEANESAVDNIVNRLQTTDYDRLIDETPDDLGRFGLADPEVEVTIELDDGSAHSLALGDGTPVGSNLFVRHGEGEAVYTTAAGLEDAVNKSLFDLRNRSIMTFAEQEVTRLELTTANLEASMQRQPALSDGIARWKLDDPIEARADADAIGAYLTQLRNDEALAYPSESIQDEDLSIYGLDTPQLTVRIWTNDDSTISLEIGNESEEPAGYYARRIGSGAVFVVPTALFDEAPDSITALRNRTVAEFARDRVNGIQVEIGEKAIRLTKDGIDWKIVSPRFLEGDTSTVSSLLTATLAMKAADFASGTASATRFGFSKPYARVVFNLEPLPSQDMSTDQPAETITMLIGNETQIEPTESGPTAEGDETEEPKPTVGRYITLENEPTVYVVASDDFSDITVDLFALRSKTLVSFARSDVSRIELSSGARTYTLTKDEENNWNLSGPIAGTNLTKVVDDMLWSLNYLRMESIAAEPEGNDTANLASFGLAAPAMSVRAFTGEGDVAHVSIGGEVPAEELEELPEFAPKAQTYGAVDGTPGIFRLDAKLRDALQAIFDELS</sequence>
<reference evidence="3" key="1">
    <citation type="submission" date="2018-05" db="EMBL/GenBank/DDBJ databases">
        <authorList>
            <person name="Lanie J.A."/>
            <person name="Ng W.-L."/>
            <person name="Kazmierczak K.M."/>
            <person name="Andrzejewski T.M."/>
            <person name="Davidsen T.M."/>
            <person name="Wayne K.J."/>
            <person name="Tettelin H."/>
            <person name="Glass J.I."/>
            <person name="Rusch D."/>
            <person name="Podicherti R."/>
            <person name="Tsui H.-C.T."/>
            <person name="Winkler M.E."/>
        </authorList>
    </citation>
    <scope>NUCLEOTIDE SEQUENCE</scope>
</reference>
<organism evidence="3">
    <name type="scientific">marine metagenome</name>
    <dbReference type="NCBI Taxonomy" id="408172"/>
    <lineage>
        <taxon>unclassified sequences</taxon>
        <taxon>metagenomes</taxon>
        <taxon>ecological metagenomes</taxon>
    </lineage>
</organism>
<dbReference type="Pfam" id="PF14238">
    <property type="entry name" value="DUF4340"/>
    <property type="match status" value="3"/>
</dbReference>
<feature type="domain" description="DUF4340" evidence="2">
    <location>
        <begin position="450"/>
        <end position="518"/>
    </location>
</feature>
<gene>
    <name evidence="3" type="ORF">METZ01_LOCUS13363</name>
</gene>
<feature type="compositionally biased region" description="Polar residues" evidence="1">
    <location>
        <begin position="427"/>
        <end position="436"/>
    </location>
</feature>
<feature type="domain" description="DUF4340" evidence="2">
    <location>
        <begin position="212"/>
        <end position="394"/>
    </location>
</feature>
<dbReference type="EMBL" id="UINC01000748">
    <property type="protein sequence ID" value="SUZ60509.1"/>
    <property type="molecule type" value="Genomic_DNA"/>
</dbReference>
<accession>A0A381P2G8</accession>
<name>A0A381P2G8_9ZZZZ</name>
<evidence type="ECO:0000259" key="2">
    <source>
        <dbReference type="Pfam" id="PF14238"/>
    </source>
</evidence>
<dbReference type="AlphaFoldDB" id="A0A381P2G8"/>